<feature type="transmembrane region" description="Helical" evidence="1">
    <location>
        <begin position="340"/>
        <end position="366"/>
    </location>
</feature>
<keyword evidence="1" id="KW-0472">Membrane</keyword>
<keyword evidence="1" id="KW-1133">Transmembrane helix</keyword>
<feature type="transmembrane region" description="Helical" evidence="1">
    <location>
        <begin position="289"/>
        <end position="310"/>
    </location>
</feature>
<keyword evidence="3" id="KW-0808">Transferase</keyword>
<dbReference type="AlphaFoldDB" id="A0A6L9SGT9"/>
<dbReference type="PANTHER" id="PTHR36927">
    <property type="entry name" value="BLR4337 PROTEIN"/>
    <property type="match status" value="1"/>
</dbReference>
<evidence type="ECO:0000313" key="3">
    <source>
        <dbReference type="EMBL" id="NEE04357.1"/>
    </source>
</evidence>
<sequence length="409" mass="44815">MTAGRAERTEAPLHGRRPELDALRALVVLGLVFFHAALVFDAEDDFYVKNADTTEAVTIIAGFAVVWAMPMLFLISGLGAWYSISHRGPGGFVKERLLRLGVPLAFAFVALLPIAPWVRQRDEPGGVDGYLAFWPRFFDVHVDLGELPFVLQGDHFESGHLWFVVLLLVFSLMLTVSVRWLPLDVTRRIGDSAAASAARRTGVVLLPALAFALLSGWAGMEDDYAGWNRWAYLLFFLFGFALAGDERFRAAMRRDAGLAAALGGVLFVAVLPGMLLADEPFTDMTPLAISTRAAFGAAGWCWVVAILGLLDRRRTRSVAAAPDGRLGAPPSATGLGRRTYAYLATALLPLYILHQPIVVGVASGLVRIEAPIVVKYIVIVVASYTIMLAVYELFVRRWWVARILFGMRP</sequence>
<feature type="transmembrane region" description="Helical" evidence="1">
    <location>
        <begin position="60"/>
        <end position="85"/>
    </location>
</feature>
<feature type="transmembrane region" description="Helical" evidence="1">
    <location>
        <begin position="372"/>
        <end position="394"/>
    </location>
</feature>
<protein>
    <submittedName>
        <fullName evidence="3">Acyltransferase</fullName>
    </submittedName>
</protein>
<proteinExistence type="predicted"/>
<dbReference type="InterPro" id="IPR050623">
    <property type="entry name" value="Glucan_succinyl_AcylTrfase"/>
</dbReference>
<organism evidence="3 4">
    <name type="scientific">Phytoactinopolyspora halotolerans</name>
    <dbReference type="NCBI Taxonomy" id="1981512"/>
    <lineage>
        <taxon>Bacteria</taxon>
        <taxon>Bacillati</taxon>
        <taxon>Actinomycetota</taxon>
        <taxon>Actinomycetes</taxon>
        <taxon>Jiangellales</taxon>
        <taxon>Jiangellaceae</taxon>
        <taxon>Phytoactinopolyspora</taxon>
    </lineage>
</organism>
<dbReference type="GO" id="GO:0016747">
    <property type="term" value="F:acyltransferase activity, transferring groups other than amino-acyl groups"/>
    <property type="evidence" value="ECO:0007669"/>
    <property type="project" value="InterPro"/>
</dbReference>
<evidence type="ECO:0000256" key="1">
    <source>
        <dbReference type="SAM" id="Phobius"/>
    </source>
</evidence>
<dbReference type="Pfam" id="PF01757">
    <property type="entry name" value="Acyl_transf_3"/>
    <property type="match status" value="1"/>
</dbReference>
<evidence type="ECO:0000313" key="4">
    <source>
        <dbReference type="Proteomes" id="UP000475214"/>
    </source>
</evidence>
<gene>
    <name evidence="3" type="ORF">G1H10_29720</name>
</gene>
<keyword evidence="3" id="KW-0012">Acyltransferase</keyword>
<feature type="domain" description="Acyltransferase 3" evidence="2">
    <location>
        <begin position="18"/>
        <end position="391"/>
    </location>
</feature>
<dbReference type="EMBL" id="JAAGOA010000033">
    <property type="protein sequence ID" value="NEE04357.1"/>
    <property type="molecule type" value="Genomic_DNA"/>
</dbReference>
<dbReference type="PANTHER" id="PTHR36927:SF1">
    <property type="entry name" value="MDO-LIKE PROTEIN"/>
    <property type="match status" value="1"/>
</dbReference>
<feature type="transmembrane region" description="Helical" evidence="1">
    <location>
        <begin position="97"/>
        <end position="118"/>
    </location>
</feature>
<keyword evidence="4" id="KW-1185">Reference proteome</keyword>
<dbReference type="Proteomes" id="UP000475214">
    <property type="component" value="Unassembled WGS sequence"/>
</dbReference>
<feature type="transmembrane region" description="Helical" evidence="1">
    <location>
        <begin position="226"/>
        <end position="244"/>
    </location>
</feature>
<reference evidence="3 4" key="1">
    <citation type="submission" date="2020-02" db="EMBL/GenBank/DDBJ databases">
        <authorList>
            <person name="Li X.-J."/>
            <person name="Han X.-M."/>
        </authorList>
    </citation>
    <scope>NUCLEOTIDE SEQUENCE [LARGE SCALE GENOMIC DNA]</scope>
    <source>
        <strain evidence="3 4">CCTCC AB 2017055</strain>
    </source>
</reference>
<feature type="transmembrane region" description="Helical" evidence="1">
    <location>
        <begin position="21"/>
        <end position="40"/>
    </location>
</feature>
<comment type="caution">
    <text evidence="3">The sequence shown here is derived from an EMBL/GenBank/DDBJ whole genome shotgun (WGS) entry which is preliminary data.</text>
</comment>
<keyword evidence="1" id="KW-0812">Transmembrane</keyword>
<accession>A0A6L9SGT9</accession>
<feature type="transmembrane region" description="Helical" evidence="1">
    <location>
        <begin position="202"/>
        <end position="220"/>
    </location>
</feature>
<name>A0A6L9SGT9_9ACTN</name>
<feature type="transmembrane region" description="Helical" evidence="1">
    <location>
        <begin position="161"/>
        <end position="181"/>
    </location>
</feature>
<evidence type="ECO:0000259" key="2">
    <source>
        <dbReference type="Pfam" id="PF01757"/>
    </source>
</evidence>
<dbReference type="InterPro" id="IPR002656">
    <property type="entry name" value="Acyl_transf_3_dom"/>
</dbReference>
<feature type="transmembrane region" description="Helical" evidence="1">
    <location>
        <begin position="256"/>
        <end position="277"/>
    </location>
</feature>